<reference evidence="3" key="1">
    <citation type="journal article" date="2019" name="Int. J. Syst. Evol. Microbiol.">
        <title>The Global Catalogue of Microorganisms (GCM) 10K type strain sequencing project: providing services to taxonomists for standard genome sequencing and annotation.</title>
        <authorList>
            <consortium name="The Broad Institute Genomics Platform"/>
            <consortium name="The Broad Institute Genome Sequencing Center for Infectious Disease"/>
            <person name="Wu L."/>
            <person name="Ma J."/>
        </authorList>
    </citation>
    <scope>NUCLEOTIDE SEQUENCE [LARGE SCALE GENOMIC DNA]</scope>
    <source>
        <strain evidence="3">JCM 13006</strain>
    </source>
</reference>
<dbReference type="SMART" id="SM01260">
    <property type="entry name" value="LANC_like"/>
    <property type="match status" value="1"/>
</dbReference>
<accession>A0ABP9EH99</accession>
<dbReference type="InterPro" id="IPR007822">
    <property type="entry name" value="LANC-like"/>
</dbReference>
<dbReference type="Pfam" id="PF05147">
    <property type="entry name" value="LANC_like"/>
    <property type="match status" value="1"/>
</dbReference>
<evidence type="ECO:0000259" key="1">
    <source>
        <dbReference type="Pfam" id="PF13575"/>
    </source>
</evidence>
<evidence type="ECO:0000313" key="3">
    <source>
        <dbReference type="Proteomes" id="UP001501752"/>
    </source>
</evidence>
<dbReference type="InterPro" id="IPR017146">
    <property type="entry name" value="Lanti_2_LanM"/>
</dbReference>
<protein>
    <recommendedName>
        <fullName evidence="1">Lantibiotic biosynthesis protein dehydration domain-containing protein</fullName>
    </recommendedName>
</protein>
<dbReference type="NCBIfam" id="TIGR03897">
    <property type="entry name" value="lanti_2_LanM"/>
    <property type="match status" value="1"/>
</dbReference>
<comment type="caution">
    <text evidence="2">The sequence shown here is derived from an EMBL/GenBank/DDBJ whole genome shotgun (WGS) entry which is preliminary data.</text>
</comment>
<dbReference type="RefSeq" id="WP_345700839.1">
    <property type="nucleotide sequence ID" value="NZ_BAABIS010000001.1"/>
</dbReference>
<proteinExistence type="predicted"/>
<dbReference type="Gene3D" id="1.50.10.20">
    <property type="match status" value="1"/>
</dbReference>
<dbReference type="InterPro" id="IPR025410">
    <property type="entry name" value="Lant_dehyd"/>
</dbReference>
<dbReference type="EMBL" id="BAABIS010000001">
    <property type="protein sequence ID" value="GAA4879076.1"/>
    <property type="molecule type" value="Genomic_DNA"/>
</dbReference>
<evidence type="ECO:0000313" key="2">
    <source>
        <dbReference type="EMBL" id="GAA4879076.1"/>
    </source>
</evidence>
<dbReference type="Proteomes" id="UP001501752">
    <property type="component" value="Unassembled WGS sequence"/>
</dbReference>
<feature type="domain" description="Lantibiotic biosynthesis protein dehydration" evidence="1">
    <location>
        <begin position="108"/>
        <end position="477"/>
    </location>
</feature>
<keyword evidence="3" id="KW-1185">Reference proteome</keyword>
<gene>
    <name evidence="2" type="ORF">GCM10023235_69080</name>
</gene>
<dbReference type="SUPFAM" id="SSF158745">
    <property type="entry name" value="LanC-like"/>
    <property type="match status" value="1"/>
</dbReference>
<sequence>MTEPAVTIRAFLPFYTRALPLPRLRDLLGPDFEDAVAAEHRGAVAHRLWEVALSTVEGHAYRTLIAEFHRHREALGLPPDPDSATALDAFTAGPGADRRYAEVLERHPVLARRLATVTRNTAAAYGEVFTAHLKDRAPLAAALGPAAAERITAVEPAGSDPHNDNRSVLFVTTEGGLRLVYKPRPLTADDFARDLLAAAQPYLAHPMDGCVPDSVTADGHGWQLFTAPEPMRAPDQPARYFYRFGALTCLLSAVGATDLHDENLLAHGEHPCLIDTETLVRADAGVDNDTLSNTLINHMKNSVTSTMLLPVVNPGAVIDVMVSGAGVLGEQQSAMRKPQVVDAGTDAVRVEWGGISYSHRLNVPRLGATALPITAHVPDLMAGYRDALAFLRSGGAEQVLARHPGLPVRCVLRTTEVYARYLDASTHPKYLVSQAETDRLHGHLHRFPRKLESRQAAWLRRAEAESLDGGNIPYFLTRGDSTGLASHTGGIEDFFTVSALDNARRGVRMAAGRHEHYHQFLIEECLGDLTGTPEGLSAHGVFHGAALTMAAPGAWGPRIAEVIADLAVRIDAPDGPQAGWLGSIGPDRGAATVTPGNHIAFHDMGGIARLYRTAARRGARFAELREASDRGLAALVADYPHTLATIPESVFSGLASVLLARPHAVDRAWLDALVRELEQRGEKLEADVANGPAGVLMVLLSRAERGLPVDRAHLDAVRRLAFAPDRARPSGAPMELAHGELGLWWARARAGRVLDEPAAAREAFDWLAERLPGHRPAVTGWCKGAAGVLLAAAEICRAAGRTDWLARGPLAALVDAATELPDGPVELSVCHGSSGVQQSLLAAAGLTGERTLAEQALAHQGRVIELAREHGYYTGAAGRTSLIGYLLGWSGVADTDLMLLDPEALAHGVPAALTC</sequence>
<dbReference type="Pfam" id="PF13575">
    <property type="entry name" value="DUF4135"/>
    <property type="match status" value="1"/>
</dbReference>
<organism evidence="2 3">
    <name type="scientific">Kitasatospora terrestris</name>
    <dbReference type="NCBI Taxonomy" id="258051"/>
    <lineage>
        <taxon>Bacteria</taxon>
        <taxon>Bacillati</taxon>
        <taxon>Actinomycetota</taxon>
        <taxon>Actinomycetes</taxon>
        <taxon>Kitasatosporales</taxon>
        <taxon>Streptomycetaceae</taxon>
        <taxon>Kitasatospora</taxon>
    </lineage>
</organism>
<name>A0ABP9EH99_9ACTN</name>